<dbReference type="AlphaFoldDB" id="K5ZIP9"/>
<dbReference type="EMBL" id="AGZP01000015">
    <property type="protein sequence ID" value="EKN11150.1"/>
    <property type="molecule type" value="Genomic_DNA"/>
</dbReference>
<dbReference type="InterPro" id="IPR043729">
    <property type="entry name" value="DUF5672"/>
</dbReference>
<dbReference type="eggNOG" id="ENOG502Z956">
    <property type="taxonomic scope" value="Bacteria"/>
</dbReference>
<evidence type="ECO:0000313" key="3">
    <source>
        <dbReference type="Proteomes" id="UP000001218"/>
    </source>
</evidence>
<sequence>MTYHCILICKLSCFEEMKFSMVELGLKNMVEQALKEKIAKKLFVEESMKNNIVIVIPVYKAFVTKADIVSLKQCLQVLNKYDICLICHEKLDLSEYKSCFLDNRVDFCVRYFNEQYFDSVKSYNELMLSVDFYRSFREYQYMLIYQLDAFVFEDQLEYWCNKGYDYIGAPWIKANKKFHPTCGNGGFSLRKINSFIQLLESSPNKRLFSLKGLWCYYRYRGPMHKFKYVLLGLLGCRNTLRYFIQEEQTNEDLFFSALKYDRFCIPSSEEAMFFSFEMYPSFLYQKTGRVLPFGCHAWEKNEYKEFWFRYIKLTD</sequence>
<proteinExistence type="predicted"/>
<dbReference type="Proteomes" id="UP000001218">
    <property type="component" value="Unassembled WGS sequence"/>
</dbReference>
<evidence type="ECO:0000313" key="2">
    <source>
        <dbReference type="EMBL" id="EKN11150.1"/>
    </source>
</evidence>
<name>K5ZIP9_9BACT</name>
<organism evidence="2 3">
    <name type="scientific">Parabacteroides johnsonii CL02T12C29</name>
    <dbReference type="NCBI Taxonomy" id="999419"/>
    <lineage>
        <taxon>Bacteria</taxon>
        <taxon>Pseudomonadati</taxon>
        <taxon>Bacteroidota</taxon>
        <taxon>Bacteroidia</taxon>
        <taxon>Bacteroidales</taxon>
        <taxon>Tannerellaceae</taxon>
        <taxon>Parabacteroides</taxon>
    </lineage>
</organism>
<reference evidence="2 3" key="1">
    <citation type="submission" date="2012-02" db="EMBL/GenBank/DDBJ databases">
        <title>The Genome Sequence of Parabacteroides johnsonii CL02T12C29.</title>
        <authorList>
            <consortium name="The Broad Institute Genome Sequencing Platform"/>
            <person name="Earl A."/>
            <person name="Ward D."/>
            <person name="Feldgarden M."/>
            <person name="Gevers D."/>
            <person name="Zitomersky N.L."/>
            <person name="Coyne M.J."/>
            <person name="Comstock L.E."/>
            <person name="Young S.K."/>
            <person name="Zeng Q."/>
            <person name="Gargeya S."/>
            <person name="Fitzgerald M."/>
            <person name="Haas B."/>
            <person name="Abouelleil A."/>
            <person name="Alvarado L."/>
            <person name="Arachchi H.M."/>
            <person name="Berlin A."/>
            <person name="Chapman S.B."/>
            <person name="Gearin G."/>
            <person name="Goldberg J."/>
            <person name="Griggs A."/>
            <person name="Gujja S."/>
            <person name="Hansen M."/>
            <person name="Heiman D."/>
            <person name="Howarth C."/>
            <person name="Larimer J."/>
            <person name="Lui A."/>
            <person name="MacDonald P.J.P."/>
            <person name="McCowen C."/>
            <person name="Montmayeur A."/>
            <person name="Murphy C."/>
            <person name="Neiman D."/>
            <person name="Pearson M."/>
            <person name="Priest M."/>
            <person name="Roberts A."/>
            <person name="Saif S."/>
            <person name="Shea T."/>
            <person name="Sisk P."/>
            <person name="Stolte C."/>
            <person name="Sykes S."/>
            <person name="Wortman J."/>
            <person name="Nusbaum C."/>
            <person name="Birren B."/>
        </authorList>
    </citation>
    <scope>NUCLEOTIDE SEQUENCE [LARGE SCALE GENOMIC DNA]</scope>
    <source>
        <strain evidence="2 3">CL02T12C29</strain>
    </source>
</reference>
<dbReference type="HOGENOM" id="CLU_1025482_0_0_10"/>
<comment type="caution">
    <text evidence="2">The sequence shown here is derived from an EMBL/GenBank/DDBJ whole genome shotgun (WGS) entry which is preliminary data.</text>
</comment>
<dbReference type="Pfam" id="PF18922">
    <property type="entry name" value="DUF5672"/>
    <property type="match status" value="1"/>
</dbReference>
<accession>K5ZIP9</accession>
<dbReference type="PATRIC" id="fig|999419.3.peg.1444"/>
<evidence type="ECO:0000259" key="1">
    <source>
        <dbReference type="Pfam" id="PF18922"/>
    </source>
</evidence>
<gene>
    <name evidence="2" type="ORF">HMPREF1077_01408</name>
</gene>
<feature type="domain" description="DUF5672" evidence="1">
    <location>
        <begin position="109"/>
        <end position="296"/>
    </location>
</feature>
<protein>
    <recommendedName>
        <fullName evidence="1">DUF5672 domain-containing protein</fullName>
    </recommendedName>
</protein>